<evidence type="ECO:0000256" key="2">
    <source>
        <dbReference type="ARBA" id="ARBA00022483"/>
    </source>
</evidence>
<dbReference type="InParanoid" id="A0A4W3K007"/>
<dbReference type="InterPro" id="IPR035892">
    <property type="entry name" value="C2_domain_sf"/>
</dbReference>
<dbReference type="PANTHER" id="PTHR45999:SF3">
    <property type="entry name" value="PROTEIN UNC-13 HOMOLOG D"/>
    <property type="match status" value="1"/>
</dbReference>
<protein>
    <recommendedName>
        <fullName evidence="4">C2 domain-containing protein</fullName>
    </recommendedName>
</protein>
<dbReference type="Ensembl" id="ENSCMIT00000049858.1">
    <property type="protein sequence ID" value="ENSCMIP00000049179.1"/>
    <property type="gene ID" value="ENSCMIG00000020048.1"/>
</dbReference>
<evidence type="ECO:0000256" key="1">
    <source>
        <dbReference type="ARBA" id="ARBA00005823"/>
    </source>
</evidence>
<feature type="region of interest" description="Disordered" evidence="3">
    <location>
        <begin position="1"/>
        <end position="20"/>
    </location>
</feature>
<evidence type="ECO:0000256" key="3">
    <source>
        <dbReference type="SAM" id="MobiDB-lite"/>
    </source>
</evidence>
<dbReference type="Pfam" id="PF00168">
    <property type="entry name" value="C2"/>
    <property type="match status" value="1"/>
</dbReference>
<keyword evidence="2" id="KW-0268">Exocytosis</keyword>
<dbReference type="OMA" id="WRPLMET"/>
<organism evidence="5 6">
    <name type="scientific">Callorhinchus milii</name>
    <name type="common">Ghost shark</name>
    <dbReference type="NCBI Taxonomy" id="7868"/>
    <lineage>
        <taxon>Eukaryota</taxon>
        <taxon>Metazoa</taxon>
        <taxon>Chordata</taxon>
        <taxon>Craniata</taxon>
        <taxon>Vertebrata</taxon>
        <taxon>Chondrichthyes</taxon>
        <taxon>Holocephali</taxon>
        <taxon>Chimaeriformes</taxon>
        <taxon>Callorhinchidae</taxon>
        <taxon>Callorhinchus</taxon>
    </lineage>
</organism>
<dbReference type="InterPro" id="IPR052095">
    <property type="entry name" value="UNC-13_domain"/>
</dbReference>
<comment type="similarity">
    <text evidence="1">Belongs to the unc-13 family.</text>
</comment>
<accession>A0A4W3K007</accession>
<dbReference type="PROSITE" id="PS50004">
    <property type="entry name" value="C2"/>
    <property type="match status" value="1"/>
</dbReference>
<dbReference type="Gene3D" id="2.60.40.150">
    <property type="entry name" value="C2 domain"/>
    <property type="match status" value="1"/>
</dbReference>
<dbReference type="SUPFAM" id="SSF49562">
    <property type="entry name" value="C2 domain (Calcium/lipid-binding domain, CaLB)"/>
    <property type="match status" value="1"/>
</dbReference>
<reference evidence="5" key="5">
    <citation type="submission" date="2025-09" db="UniProtKB">
        <authorList>
            <consortium name="Ensembl"/>
        </authorList>
    </citation>
    <scope>IDENTIFICATION</scope>
</reference>
<dbReference type="PANTHER" id="PTHR45999">
    <property type="entry name" value="UNC-13-4A, ISOFORM B"/>
    <property type="match status" value="1"/>
</dbReference>
<proteinExistence type="inferred from homology"/>
<keyword evidence="6" id="KW-1185">Reference proteome</keyword>
<dbReference type="GO" id="GO:0070382">
    <property type="term" value="C:exocytic vesicle"/>
    <property type="evidence" value="ECO:0007669"/>
    <property type="project" value="TreeGrafter"/>
</dbReference>
<dbReference type="GO" id="GO:0006887">
    <property type="term" value="P:exocytosis"/>
    <property type="evidence" value="ECO:0007669"/>
    <property type="project" value="UniProtKB-KW"/>
</dbReference>
<reference evidence="6" key="2">
    <citation type="journal article" date="2007" name="PLoS Biol.">
        <title>Survey sequencing and comparative analysis of the elephant shark (Callorhinchus milii) genome.</title>
        <authorList>
            <person name="Venkatesh B."/>
            <person name="Kirkness E.F."/>
            <person name="Loh Y.H."/>
            <person name="Halpern A.L."/>
            <person name="Lee A.P."/>
            <person name="Johnson J."/>
            <person name="Dandona N."/>
            <person name="Viswanathan L.D."/>
            <person name="Tay A."/>
            <person name="Venter J.C."/>
            <person name="Strausberg R.L."/>
            <person name="Brenner S."/>
        </authorList>
    </citation>
    <scope>NUCLEOTIDE SEQUENCE [LARGE SCALE GENOMIC DNA]</scope>
</reference>
<evidence type="ECO:0000313" key="6">
    <source>
        <dbReference type="Proteomes" id="UP000314986"/>
    </source>
</evidence>
<name>A0A4W3K007_CALMI</name>
<evidence type="ECO:0000313" key="5">
    <source>
        <dbReference type="Ensembl" id="ENSCMIP00000049179.1"/>
    </source>
</evidence>
<reference evidence="6" key="3">
    <citation type="journal article" date="2014" name="Nature">
        <title>Elephant shark genome provides unique insights into gnathostome evolution.</title>
        <authorList>
            <consortium name="International Elephant Shark Genome Sequencing Consortium"/>
            <person name="Venkatesh B."/>
            <person name="Lee A.P."/>
            <person name="Ravi V."/>
            <person name="Maurya A.K."/>
            <person name="Lian M.M."/>
            <person name="Swann J.B."/>
            <person name="Ohta Y."/>
            <person name="Flajnik M.F."/>
            <person name="Sutoh Y."/>
            <person name="Kasahara M."/>
            <person name="Hoon S."/>
            <person name="Gangu V."/>
            <person name="Roy S.W."/>
            <person name="Irimia M."/>
            <person name="Korzh V."/>
            <person name="Kondrychyn I."/>
            <person name="Lim Z.W."/>
            <person name="Tay B.H."/>
            <person name="Tohari S."/>
            <person name="Kong K.W."/>
            <person name="Ho S."/>
            <person name="Lorente-Galdos B."/>
            <person name="Quilez J."/>
            <person name="Marques-Bonet T."/>
            <person name="Raney B.J."/>
            <person name="Ingham P.W."/>
            <person name="Tay A."/>
            <person name="Hillier L.W."/>
            <person name="Minx P."/>
            <person name="Boehm T."/>
            <person name="Wilson R.K."/>
            <person name="Brenner S."/>
            <person name="Warren W.C."/>
        </authorList>
    </citation>
    <scope>NUCLEOTIDE SEQUENCE [LARGE SCALE GENOMIC DNA]</scope>
</reference>
<dbReference type="Proteomes" id="UP000314986">
    <property type="component" value="Unassembled WGS sequence"/>
</dbReference>
<reference evidence="6" key="1">
    <citation type="journal article" date="2006" name="Science">
        <title>Ancient noncoding elements conserved in the human genome.</title>
        <authorList>
            <person name="Venkatesh B."/>
            <person name="Kirkness E.F."/>
            <person name="Loh Y.H."/>
            <person name="Halpern A.L."/>
            <person name="Lee A.P."/>
            <person name="Johnson J."/>
            <person name="Dandona N."/>
            <person name="Viswanathan L.D."/>
            <person name="Tay A."/>
            <person name="Venter J.C."/>
            <person name="Strausberg R.L."/>
            <person name="Brenner S."/>
        </authorList>
    </citation>
    <scope>NUCLEOTIDE SEQUENCE [LARGE SCALE GENOMIC DNA]</scope>
</reference>
<feature type="domain" description="C2" evidence="4">
    <location>
        <begin position="71"/>
        <end position="175"/>
    </location>
</feature>
<evidence type="ECO:0000259" key="4">
    <source>
        <dbReference type="PROSITE" id="PS50004"/>
    </source>
</evidence>
<dbReference type="STRING" id="7868.ENSCMIP00000049179"/>
<reference evidence="5" key="4">
    <citation type="submission" date="2025-08" db="UniProtKB">
        <authorList>
            <consortium name="Ensembl"/>
        </authorList>
    </citation>
    <scope>IDENTIFICATION</scope>
</reference>
<sequence length="175" mass="20124">MMGDMNQAMEPVSDVPVRGHSSMSQFSKEELDLLYEEVLYTFVHRVGKPPGGRSREESQLLQYLQDVFAKDTEEHRLVLNRVRQLKWPATFLKVMVKEAKGLLAKDATGFSDPYCLLGVAVVEEQQDEDVHRGDSPLPRRRQKAVVKDSIPEDQIKRTEVKIQTLNPIWNETFQL</sequence>
<dbReference type="AlphaFoldDB" id="A0A4W3K007"/>
<dbReference type="GeneTree" id="ENSGT00730000110939"/>
<dbReference type="InterPro" id="IPR000008">
    <property type="entry name" value="C2_dom"/>
</dbReference>